<dbReference type="EMBL" id="JAACNO010000176">
    <property type="protein sequence ID" value="KAF4149424.1"/>
    <property type="molecule type" value="Genomic_DNA"/>
</dbReference>
<proteinExistence type="predicted"/>
<accession>A0A8S9VDC7</accession>
<dbReference type="AlphaFoldDB" id="A0A8S9VDC7"/>
<evidence type="ECO:0000313" key="2">
    <source>
        <dbReference type="Proteomes" id="UP000704712"/>
    </source>
</evidence>
<sequence length="261" mass="30035">MCCHVRGVPVTSAWVLDSASDVHVCQESSVLHNVRMNNVYVFQRYDETACKKEQVGDVTLRGKMELLLAKNHRRYRLKAIVATIYRIPLLQTGEQDNCAAQEDLHSVAREVVFVLCSPKFCDYITNGSQRSYCWYGKRCKASKLTQMSNTNTVSRRATRPYQNLMSDMCCDAQWTTRYLWGFLMRRKQDAAEVAMAHLKWLTAQCHRIETTKALLEAVDIEFIWTNAFSPEGNKLARRRRNCDGSNSMFAVRSKHAELFEG</sequence>
<organism evidence="1 2">
    <name type="scientific">Phytophthora infestans</name>
    <name type="common">Potato late blight agent</name>
    <name type="synonym">Botrytis infestans</name>
    <dbReference type="NCBI Taxonomy" id="4787"/>
    <lineage>
        <taxon>Eukaryota</taxon>
        <taxon>Sar</taxon>
        <taxon>Stramenopiles</taxon>
        <taxon>Oomycota</taxon>
        <taxon>Peronosporomycetes</taxon>
        <taxon>Peronosporales</taxon>
        <taxon>Peronosporaceae</taxon>
        <taxon>Phytophthora</taxon>
    </lineage>
</organism>
<reference evidence="1" key="1">
    <citation type="submission" date="2020-03" db="EMBL/GenBank/DDBJ databases">
        <title>Hybrid Assembly of Korean Phytophthora infestans isolates.</title>
        <authorList>
            <person name="Prokchorchik M."/>
            <person name="Lee Y."/>
            <person name="Seo J."/>
            <person name="Cho J.-H."/>
            <person name="Park Y.-E."/>
            <person name="Jang D.-C."/>
            <person name="Im J.-S."/>
            <person name="Choi J.-G."/>
            <person name="Park H.-J."/>
            <person name="Lee G.-B."/>
            <person name="Lee Y.-G."/>
            <person name="Hong S.-Y."/>
            <person name="Cho K."/>
            <person name="Sohn K.H."/>
        </authorList>
    </citation>
    <scope>NUCLEOTIDE SEQUENCE</scope>
    <source>
        <strain evidence="1">KR_2_A2</strain>
    </source>
</reference>
<dbReference type="Proteomes" id="UP000704712">
    <property type="component" value="Unassembled WGS sequence"/>
</dbReference>
<gene>
    <name evidence="1" type="ORF">GN958_ATG01396</name>
</gene>
<name>A0A8S9VDC7_PHYIN</name>
<evidence type="ECO:0000313" key="1">
    <source>
        <dbReference type="EMBL" id="KAF4149424.1"/>
    </source>
</evidence>
<protein>
    <submittedName>
        <fullName evidence="1">Uncharacterized protein</fullName>
    </submittedName>
</protein>
<comment type="caution">
    <text evidence="1">The sequence shown here is derived from an EMBL/GenBank/DDBJ whole genome shotgun (WGS) entry which is preliminary data.</text>
</comment>